<dbReference type="PANTHER" id="PTHR48050:SF13">
    <property type="entry name" value="STEROL 3-BETA-GLUCOSYLTRANSFERASE UGT80A2"/>
    <property type="match status" value="1"/>
</dbReference>
<evidence type="ECO:0000313" key="3">
    <source>
        <dbReference type="Proteomes" id="UP001187471"/>
    </source>
</evidence>
<protein>
    <recommendedName>
        <fullName evidence="1">Erythromycin biosynthesis protein CIII-like C-terminal domain-containing protein</fullName>
    </recommendedName>
</protein>
<comment type="caution">
    <text evidence="2">The sequence shown here is derived from an EMBL/GenBank/DDBJ whole genome shotgun (WGS) entry which is preliminary data.</text>
</comment>
<dbReference type="Proteomes" id="UP001187471">
    <property type="component" value="Unassembled WGS sequence"/>
</dbReference>
<dbReference type="GO" id="GO:0016906">
    <property type="term" value="F:sterol 3-beta-glucosyltransferase activity"/>
    <property type="evidence" value="ECO:0007669"/>
    <property type="project" value="UniProtKB-ARBA"/>
</dbReference>
<dbReference type="PANTHER" id="PTHR48050">
    <property type="entry name" value="STEROL 3-BETA-GLUCOSYLTRANSFERASE"/>
    <property type="match status" value="1"/>
</dbReference>
<dbReference type="AlphaFoldDB" id="A0AA88UUY4"/>
<keyword evidence="3" id="KW-1185">Reference proteome</keyword>
<name>A0AA88UUY4_9ASTE</name>
<dbReference type="FunFam" id="3.40.50.2000:FF:000009">
    <property type="entry name" value="Sterol 3-beta-glucosyltransferase UGT80A2"/>
    <property type="match status" value="1"/>
</dbReference>
<feature type="domain" description="Erythromycin biosynthesis protein CIII-like C-terminal" evidence="1">
    <location>
        <begin position="103"/>
        <end position="183"/>
    </location>
</feature>
<evidence type="ECO:0000259" key="1">
    <source>
        <dbReference type="Pfam" id="PF06722"/>
    </source>
</evidence>
<dbReference type="EMBL" id="JAVXUO010000178">
    <property type="protein sequence ID" value="KAK2994723.1"/>
    <property type="molecule type" value="Genomic_DNA"/>
</dbReference>
<dbReference type="SUPFAM" id="SSF53756">
    <property type="entry name" value="UDP-Glycosyltransferase/glycogen phosphorylase"/>
    <property type="match status" value="1"/>
</dbReference>
<organism evidence="2 3">
    <name type="scientific">Escallonia rubra</name>
    <dbReference type="NCBI Taxonomy" id="112253"/>
    <lineage>
        <taxon>Eukaryota</taxon>
        <taxon>Viridiplantae</taxon>
        <taxon>Streptophyta</taxon>
        <taxon>Embryophyta</taxon>
        <taxon>Tracheophyta</taxon>
        <taxon>Spermatophyta</taxon>
        <taxon>Magnoliopsida</taxon>
        <taxon>eudicotyledons</taxon>
        <taxon>Gunneridae</taxon>
        <taxon>Pentapetalae</taxon>
        <taxon>asterids</taxon>
        <taxon>campanulids</taxon>
        <taxon>Escalloniales</taxon>
        <taxon>Escalloniaceae</taxon>
        <taxon>Escallonia</taxon>
    </lineage>
</organism>
<gene>
    <name evidence="2" type="ORF">RJ640_002529</name>
</gene>
<reference evidence="2" key="1">
    <citation type="submission" date="2022-12" db="EMBL/GenBank/DDBJ databases">
        <title>Draft genome assemblies for two species of Escallonia (Escalloniales).</title>
        <authorList>
            <person name="Chanderbali A."/>
            <person name="Dervinis C."/>
            <person name="Anghel I."/>
            <person name="Soltis D."/>
            <person name="Soltis P."/>
            <person name="Zapata F."/>
        </authorList>
    </citation>
    <scope>NUCLEOTIDE SEQUENCE</scope>
    <source>
        <strain evidence="2">UCBG92.1500</strain>
        <tissue evidence="2">Leaf</tissue>
    </source>
</reference>
<dbReference type="InterPro" id="IPR050426">
    <property type="entry name" value="Glycosyltransferase_28"/>
</dbReference>
<dbReference type="Pfam" id="PF06722">
    <property type="entry name" value="EryCIII-like_C"/>
    <property type="match status" value="1"/>
</dbReference>
<proteinExistence type="predicted"/>
<dbReference type="InterPro" id="IPR010610">
    <property type="entry name" value="EryCIII-like_C"/>
</dbReference>
<sequence>MLSQAPCSWVRFEVGTPTMFVSSPDFKRAPSLATTKAEVEQVPRLRTMSDLTYSTASSFLRLSWVKLGLLLRLESDFGSSLATRPSRWEPPSESFRLSVSKRVVVHHGGAGTTAAGLKAACPTTVVPFFGDQPFWGERVHAKGVGPPPIPVDEFSLDKLVEAIQFMLDPMVKERAVELAKAMENEDGVHPKAIFQD</sequence>
<dbReference type="Gene3D" id="3.40.50.2000">
    <property type="entry name" value="Glycogen Phosphorylase B"/>
    <property type="match status" value="1"/>
</dbReference>
<evidence type="ECO:0000313" key="2">
    <source>
        <dbReference type="EMBL" id="KAK2994723.1"/>
    </source>
</evidence>
<accession>A0AA88UUY4</accession>